<reference evidence="2" key="1">
    <citation type="journal article" date="2019" name="bioRxiv">
        <title>The Genome of the Zebra Mussel, Dreissena polymorpha: A Resource for Invasive Species Research.</title>
        <authorList>
            <person name="McCartney M.A."/>
            <person name="Auch B."/>
            <person name="Kono T."/>
            <person name="Mallez S."/>
            <person name="Zhang Y."/>
            <person name="Obille A."/>
            <person name="Becker A."/>
            <person name="Abrahante J.E."/>
            <person name="Garbe J."/>
            <person name="Badalamenti J.P."/>
            <person name="Herman A."/>
            <person name="Mangelson H."/>
            <person name="Liachko I."/>
            <person name="Sullivan S."/>
            <person name="Sone E.D."/>
            <person name="Koren S."/>
            <person name="Silverstein K.A.T."/>
            <person name="Beckman K.B."/>
            <person name="Gohl D.M."/>
        </authorList>
    </citation>
    <scope>NUCLEOTIDE SEQUENCE</scope>
    <source>
        <strain evidence="2">Duluth1</strain>
        <tissue evidence="2">Whole animal</tissue>
    </source>
</reference>
<comment type="caution">
    <text evidence="2">The sequence shown here is derived from an EMBL/GenBank/DDBJ whole genome shotgun (WGS) entry which is preliminary data.</text>
</comment>
<evidence type="ECO:0000313" key="2">
    <source>
        <dbReference type="EMBL" id="KAH3860975.1"/>
    </source>
</evidence>
<dbReference type="Gene3D" id="1.10.1170.10">
    <property type="entry name" value="Inhibitor Of Apoptosis Protein (2mihbC-IAP-1), Chain A"/>
    <property type="match status" value="1"/>
</dbReference>
<protein>
    <submittedName>
        <fullName evidence="2">Uncharacterized protein</fullName>
    </submittedName>
</protein>
<organism evidence="2 3">
    <name type="scientific">Dreissena polymorpha</name>
    <name type="common">Zebra mussel</name>
    <name type="synonym">Mytilus polymorpha</name>
    <dbReference type="NCBI Taxonomy" id="45954"/>
    <lineage>
        <taxon>Eukaryota</taxon>
        <taxon>Metazoa</taxon>
        <taxon>Spiralia</taxon>
        <taxon>Lophotrochozoa</taxon>
        <taxon>Mollusca</taxon>
        <taxon>Bivalvia</taxon>
        <taxon>Autobranchia</taxon>
        <taxon>Heteroconchia</taxon>
        <taxon>Euheterodonta</taxon>
        <taxon>Imparidentia</taxon>
        <taxon>Neoheterodontei</taxon>
        <taxon>Myida</taxon>
        <taxon>Dreissenoidea</taxon>
        <taxon>Dreissenidae</taxon>
        <taxon>Dreissena</taxon>
    </lineage>
</organism>
<feature type="region of interest" description="Disordered" evidence="1">
    <location>
        <begin position="24"/>
        <end position="85"/>
    </location>
</feature>
<keyword evidence="3" id="KW-1185">Reference proteome</keyword>
<name>A0A9D4LLI7_DREPO</name>
<dbReference type="SUPFAM" id="SSF57924">
    <property type="entry name" value="Inhibitor of apoptosis (IAP) repeat"/>
    <property type="match status" value="1"/>
</dbReference>
<reference evidence="2" key="2">
    <citation type="submission" date="2020-11" db="EMBL/GenBank/DDBJ databases">
        <authorList>
            <person name="McCartney M.A."/>
            <person name="Auch B."/>
            <person name="Kono T."/>
            <person name="Mallez S."/>
            <person name="Becker A."/>
            <person name="Gohl D.M."/>
            <person name="Silverstein K.A.T."/>
            <person name="Koren S."/>
            <person name="Bechman K.B."/>
            <person name="Herman A."/>
            <person name="Abrahante J.E."/>
            <person name="Garbe J."/>
        </authorList>
    </citation>
    <scope>NUCLEOTIDE SEQUENCE</scope>
    <source>
        <strain evidence="2">Duluth1</strain>
        <tissue evidence="2">Whole animal</tissue>
    </source>
</reference>
<dbReference type="EMBL" id="JAIWYP010000002">
    <property type="protein sequence ID" value="KAH3860975.1"/>
    <property type="molecule type" value="Genomic_DNA"/>
</dbReference>
<evidence type="ECO:0000313" key="3">
    <source>
        <dbReference type="Proteomes" id="UP000828390"/>
    </source>
</evidence>
<proteinExistence type="predicted"/>
<accession>A0A9D4LLI7</accession>
<feature type="compositionally biased region" description="Polar residues" evidence="1">
    <location>
        <begin position="24"/>
        <end position="54"/>
    </location>
</feature>
<dbReference type="Proteomes" id="UP000828390">
    <property type="component" value="Unassembled WGS sequence"/>
</dbReference>
<sequence>MFDMCTHQTCVFVTFHNIGSFSAQSLPVTTPQSSQPLRSSSAPLTNLPLTTETVTRSSSSATIAGSTQTTTTPPQQTAVIQPRETEPCRANVALQRSSTPLKTVSAILERSSHTRGPDDPRLNVDLTTGIYIERPRHPEYNNLQTRIDTFTDWPAHLDQDTRQLAELGFFHVGRFDVLVLLIFLKDFQQESMDGDIDN</sequence>
<feature type="compositionally biased region" description="Low complexity" evidence="1">
    <location>
        <begin position="55"/>
        <end position="78"/>
    </location>
</feature>
<dbReference type="AlphaFoldDB" id="A0A9D4LLI7"/>
<evidence type="ECO:0000256" key="1">
    <source>
        <dbReference type="SAM" id="MobiDB-lite"/>
    </source>
</evidence>
<gene>
    <name evidence="2" type="ORF">DPMN_023901</name>
</gene>